<comment type="caution">
    <text evidence="3">The sequence shown here is derived from an EMBL/GenBank/DDBJ whole genome shotgun (WGS) entry which is preliminary data.</text>
</comment>
<name>A0AA88TQR2_9TELE</name>
<dbReference type="AlphaFoldDB" id="A0AA88TQR2"/>
<evidence type="ECO:0000256" key="1">
    <source>
        <dbReference type="SAM" id="MobiDB-lite"/>
    </source>
</evidence>
<evidence type="ECO:0000256" key="2">
    <source>
        <dbReference type="SAM" id="Phobius"/>
    </source>
</evidence>
<feature type="transmembrane region" description="Helical" evidence="2">
    <location>
        <begin position="116"/>
        <end position="140"/>
    </location>
</feature>
<accession>A0AA88TQR2</accession>
<feature type="transmembrane region" description="Helical" evidence="2">
    <location>
        <begin position="54"/>
        <end position="77"/>
    </location>
</feature>
<proteinExistence type="predicted"/>
<feature type="transmembrane region" description="Helical" evidence="2">
    <location>
        <begin position="169"/>
        <end position="193"/>
    </location>
</feature>
<keyword evidence="2" id="KW-0812">Transmembrane</keyword>
<feature type="region of interest" description="Disordered" evidence="1">
    <location>
        <begin position="227"/>
        <end position="250"/>
    </location>
</feature>
<protein>
    <submittedName>
        <fullName evidence="3">Uncharacterized protein</fullName>
    </submittedName>
</protein>
<dbReference type="Proteomes" id="UP001187343">
    <property type="component" value="Unassembled WGS sequence"/>
</dbReference>
<gene>
    <name evidence="3" type="ORF">Q8A67_008411</name>
</gene>
<keyword evidence="2" id="KW-0472">Membrane</keyword>
<sequence>MTEKDKNQEQRNTNSKMSTKVEVIINNSAEPDQTETPVHITESKPGEHPGVKGFLMICPAVLGWLEILTGSVVFGLVYWNYSLWLLIPACVVILIGVLTTIAACTRNPCLVMTSQLLNLLNICNVLIAVIVLLVMVFVMIPIDEVVAYFLGTRVLRSRPETPQSQSTNIAFVACNVLVLILSLIIIGTTCCWCRTRKRLMVIHMNAASLAATGDEVDHPCLELSPPAYYSPVPSSDPPAYEDERRSTLSTQRWAMKKWKEELQRSRKPIQV</sequence>
<evidence type="ECO:0000313" key="4">
    <source>
        <dbReference type="Proteomes" id="UP001187343"/>
    </source>
</evidence>
<feature type="transmembrane region" description="Helical" evidence="2">
    <location>
        <begin position="83"/>
        <end position="104"/>
    </location>
</feature>
<evidence type="ECO:0000313" key="3">
    <source>
        <dbReference type="EMBL" id="KAK2903698.1"/>
    </source>
</evidence>
<keyword evidence="4" id="KW-1185">Reference proteome</keyword>
<dbReference type="EMBL" id="JAUYZG010000007">
    <property type="protein sequence ID" value="KAK2903698.1"/>
    <property type="molecule type" value="Genomic_DNA"/>
</dbReference>
<keyword evidence="2" id="KW-1133">Transmembrane helix</keyword>
<reference evidence="3" key="1">
    <citation type="submission" date="2023-08" db="EMBL/GenBank/DDBJ databases">
        <title>Chromosome-level Genome Assembly of mud carp (Cirrhinus molitorella).</title>
        <authorList>
            <person name="Liu H."/>
        </authorList>
    </citation>
    <scope>NUCLEOTIDE SEQUENCE</scope>
    <source>
        <strain evidence="3">Prfri</strain>
        <tissue evidence="3">Muscle</tissue>
    </source>
</reference>
<organism evidence="3 4">
    <name type="scientific">Cirrhinus molitorella</name>
    <name type="common">mud carp</name>
    <dbReference type="NCBI Taxonomy" id="172907"/>
    <lineage>
        <taxon>Eukaryota</taxon>
        <taxon>Metazoa</taxon>
        <taxon>Chordata</taxon>
        <taxon>Craniata</taxon>
        <taxon>Vertebrata</taxon>
        <taxon>Euteleostomi</taxon>
        <taxon>Actinopterygii</taxon>
        <taxon>Neopterygii</taxon>
        <taxon>Teleostei</taxon>
        <taxon>Ostariophysi</taxon>
        <taxon>Cypriniformes</taxon>
        <taxon>Cyprinidae</taxon>
        <taxon>Labeoninae</taxon>
        <taxon>Labeonini</taxon>
        <taxon>Cirrhinus</taxon>
    </lineage>
</organism>